<dbReference type="RefSeq" id="WP_184151872.1">
    <property type="nucleotide sequence ID" value="NZ_JACHKA010000001.1"/>
</dbReference>
<name>A0ABR6NG18_9SPHN</name>
<evidence type="ECO:0000313" key="3">
    <source>
        <dbReference type="EMBL" id="MBB5985448.1"/>
    </source>
</evidence>
<evidence type="ECO:0000256" key="1">
    <source>
        <dbReference type="SAM" id="SignalP"/>
    </source>
</evidence>
<keyword evidence="1" id="KW-0732">Signal</keyword>
<sequence>MKTTRSPKWIETDWMHYMTSRAIFLSCVGAVALGTSAANAQTAVERNLPPAPPPSQATVDAGTDVPVSQDDAPFGASLKAIVLLDDDDAVMDAAAVSPGVHAAQLPQLGEKRLNRALARFLGQPLSRKLVSEIQAEIAKSGRASGRPFISLSTPEQEITTGVLQIRVLEFRTGQIAVRGAEGRKAKAIEAQVRTVPGEPIDATQLAEDLDWLGRNPFLTVGAQFAPAQEEGLTDLTLAADVTRPFRLYGGWSNTGSQSTGTDRFYVGGMVELPVLSGGYASYQLTGSRDFWAKGGRILRSEPRYLAHGGRLYIPTGARQNLEILVSDALTNQVIDANFSVRQRTTEGTLGYRMALSNLGLSAGSGDLLIGIEGKHQHRTVLFGDEVALETSADLWQGLVGWSKSWLGNGRRVSAALNLHGSPGGVTSRNTAERLAEISNGRITSARYAYATLDLSGQTRLPNNFALTSQLSAQFAGKALPLATQVGLGGDGLVRGYTPDDGSFDSGVVMRNELHIPPFNLAPGKRDLMSPYLFVDAAYGRDHALRSNEAVASVGVGTDYRIGRHFSAGVNSAWALTDGQRTQSGDWRIQARVTVSF</sequence>
<dbReference type="EMBL" id="JACHKA010000001">
    <property type="protein sequence ID" value="MBB5985448.1"/>
    <property type="molecule type" value="Genomic_DNA"/>
</dbReference>
<comment type="caution">
    <text evidence="3">The sequence shown here is derived from an EMBL/GenBank/DDBJ whole genome shotgun (WGS) entry which is preliminary data.</text>
</comment>
<evidence type="ECO:0000313" key="4">
    <source>
        <dbReference type="Proteomes" id="UP001138540"/>
    </source>
</evidence>
<dbReference type="Gene3D" id="2.40.160.50">
    <property type="entry name" value="membrane protein fhac: a member of the omp85/tpsb transporter family"/>
    <property type="match status" value="1"/>
</dbReference>
<proteinExistence type="predicted"/>
<organism evidence="3 4">
    <name type="scientific">Sphingobium lignivorans</name>
    <dbReference type="NCBI Taxonomy" id="2735886"/>
    <lineage>
        <taxon>Bacteria</taxon>
        <taxon>Pseudomonadati</taxon>
        <taxon>Pseudomonadota</taxon>
        <taxon>Alphaproteobacteria</taxon>
        <taxon>Sphingomonadales</taxon>
        <taxon>Sphingomonadaceae</taxon>
        <taxon>Sphingobium</taxon>
    </lineage>
</organism>
<dbReference type="InterPro" id="IPR051544">
    <property type="entry name" value="TPS_OM_transporter"/>
</dbReference>
<gene>
    <name evidence="3" type="ORF">HNP60_001422</name>
</gene>
<accession>A0ABR6NG18</accession>
<feature type="domain" description="Haemolysin activator HlyB C-terminal" evidence="2">
    <location>
        <begin position="436"/>
        <end position="557"/>
    </location>
</feature>
<protein>
    <submittedName>
        <fullName evidence="3">Hemolysin activation/secretion protein</fullName>
    </submittedName>
</protein>
<feature type="chain" id="PRO_5046618537" evidence="1">
    <location>
        <begin position="41"/>
        <end position="596"/>
    </location>
</feature>
<dbReference type="PANTHER" id="PTHR34597:SF3">
    <property type="entry name" value="OUTER MEMBRANE TRANSPORTER CDIB"/>
    <property type="match status" value="1"/>
</dbReference>
<dbReference type="Pfam" id="PF03865">
    <property type="entry name" value="ShlB"/>
    <property type="match status" value="1"/>
</dbReference>
<dbReference type="InterPro" id="IPR005565">
    <property type="entry name" value="Hemolysn_activator_HlyB_C"/>
</dbReference>
<evidence type="ECO:0000259" key="2">
    <source>
        <dbReference type="Pfam" id="PF03865"/>
    </source>
</evidence>
<reference evidence="3 4" key="1">
    <citation type="submission" date="2020-08" db="EMBL/GenBank/DDBJ databases">
        <title>Exploring microbial biodiversity for novel pathways involved in the catabolism of aromatic compounds derived from lignin.</title>
        <authorList>
            <person name="Elkins J."/>
        </authorList>
    </citation>
    <scope>NUCLEOTIDE SEQUENCE [LARGE SCALE GENOMIC DNA]</scope>
    <source>
        <strain evidence="3 4">B1D3A</strain>
    </source>
</reference>
<dbReference type="Proteomes" id="UP001138540">
    <property type="component" value="Unassembled WGS sequence"/>
</dbReference>
<keyword evidence="4" id="KW-1185">Reference proteome</keyword>
<feature type="signal peptide" evidence="1">
    <location>
        <begin position="1"/>
        <end position="40"/>
    </location>
</feature>
<dbReference type="PANTHER" id="PTHR34597">
    <property type="entry name" value="SLR1661 PROTEIN"/>
    <property type="match status" value="1"/>
</dbReference>